<name>A0A255GUC8_9ACTN</name>
<dbReference type="SUPFAM" id="SSF51726">
    <property type="entry name" value="UROD/MetE-like"/>
    <property type="match status" value="1"/>
</dbReference>
<dbReference type="GO" id="GO:0009086">
    <property type="term" value="P:methionine biosynthetic process"/>
    <property type="evidence" value="ECO:0007669"/>
    <property type="project" value="InterPro"/>
</dbReference>
<organism evidence="2 3">
    <name type="scientific">Enemella dayhoffiae</name>
    <dbReference type="NCBI Taxonomy" id="2016507"/>
    <lineage>
        <taxon>Bacteria</taxon>
        <taxon>Bacillati</taxon>
        <taxon>Actinomycetota</taxon>
        <taxon>Actinomycetes</taxon>
        <taxon>Propionibacteriales</taxon>
        <taxon>Propionibacteriaceae</taxon>
        <taxon>Enemella</taxon>
    </lineage>
</organism>
<keyword evidence="3" id="KW-1185">Reference proteome</keyword>
<proteinExistence type="predicted"/>
<dbReference type="GO" id="GO:0008270">
    <property type="term" value="F:zinc ion binding"/>
    <property type="evidence" value="ECO:0007669"/>
    <property type="project" value="InterPro"/>
</dbReference>
<dbReference type="InterPro" id="IPR038071">
    <property type="entry name" value="UROD/MetE-like_sf"/>
</dbReference>
<dbReference type="InterPro" id="IPR002629">
    <property type="entry name" value="Met_Synth_C/arc"/>
</dbReference>
<gene>
    <name evidence="2" type="ORF">CGZ93_12905</name>
</gene>
<evidence type="ECO:0000313" key="3">
    <source>
        <dbReference type="Proteomes" id="UP000216311"/>
    </source>
</evidence>
<dbReference type="Pfam" id="PF01717">
    <property type="entry name" value="Meth_synt_2"/>
    <property type="match status" value="1"/>
</dbReference>
<dbReference type="Gene3D" id="3.20.20.210">
    <property type="match status" value="1"/>
</dbReference>
<dbReference type="Proteomes" id="UP000216311">
    <property type="component" value="Unassembled WGS sequence"/>
</dbReference>
<dbReference type="OrthoDB" id="5242426at2"/>
<evidence type="ECO:0000259" key="1">
    <source>
        <dbReference type="Pfam" id="PF01717"/>
    </source>
</evidence>
<dbReference type="RefSeq" id="WP_094364574.1">
    <property type="nucleotide sequence ID" value="NZ_NMVQ01000034.1"/>
</dbReference>
<protein>
    <submittedName>
        <fullName evidence="2">Methionine synthase</fullName>
    </submittedName>
</protein>
<sequence>MTIPVTMLGSWPGTDFAATQRMLLGELPELSHLVELPARGAGSGMIGRTGALLAGLSLDLQPAGWRLVDHPGVDVRRARADWRRDLDQLEEQAQGFTGALVVSLAGPWTLAASVEKPRGDKVLADHGARRDLAGALAEGAADALAEVARRIPEASVRLQLDEPLLPQVLAGKVSTASGFGRHRTVHAPEASEALRLVESTVRARLVDAQPEGAAYRSVLHCCAEGVDVDLVLGAGFDDLSIDVRHLSGAARDRLGPRLEQGNGLWLGIARTDQVDQVPRPDRLCDAALAAVQPFELGSVLADRLVLTPACGLAGWSPRAALGLLRSLREAAGLLAERLAD</sequence>
<dbReference type="EMBL" id="NMVQ01000034">
    <property type="protein sequence ID" value="OYO19278.1"/>
    <property type="molecule type" value="Genomic_DNA"/>
</dbReference>
<dbReference type="AlphaFoldDB" id="A0A255GUC8"/>
<comment type="caution">
    <text evidence="2">The sequence shown here is derived from an EMBL/GenBank/DDBJ whole genome shotgun (WGS) entry which is preliminary data.</text>
</comment>
<reference evidence="2 3" key="1">
    <citation type="submission" date="2017-07" db="EMBL/GenBank/DDBJ databases">
        <title>Draft whole genome sequences of clinical Proprionibacteriaceae strains.</title>
        <authorList>
            <person name="Bernier A.-M."/>
            <person name="Bernard K."/>
            <person name="Domingo M.-C."/>
        </authorList>
    </citation>
    <scope>NUCLEOTIDE SEQUENCE [LARGE SCALE GENOMIC DNA]</scope>
    <source>
        <strain evidence="2 3">NML 130396</strain>
    </source>
</reference>
<feature type="domain" description="Cobalamin-independent methionine synthase MetE C-terminal/archaeal" evidence="1">
    <location>
        <begin position="5"/>
        <end position="332"/>
    </location>
</feature>
<evidence type="ECO:0000313" key="2">
    <source>
        <dbReference type="EMBL" id="OYO19278.1"/>
    </source>
</evidence>
<accession>A0A255GUC8</accession>
<dbReference type="GO" id="GO:0003871">
    <property type="term" value="F:5-methyltetrahydropteroyltriglutamate-homocysteine S-methyltransferase activity"/>
    <property type="evidence" value="ECO:0007669"/>
    <property type="project" value="InterPro"/>
</dbReference>